<evidence type="ECO:0000313" key="5">
    <source>
        <dbReference type="Proteomes" id="UP000887578"/>
    </source>
</evidence>
<dbReference type="AlphaFoldDB" id="A0A914QUG7"/>
<organism evidence="5 6">
    <name type="scientific">Panagrolaimus davidi</name>
    <dbReference type="NCBI Taxonomy" id="227884"/>
    <lineage>
        <taxon>Eukaryota</taxon>
        <taxon>Metazoa</taxon>
        <taxon>Ecdysozoa</taxon>
        <taxon>Nematoda</taxon>
        <taxon>Chromadorea</taxon>
        <taxon>Rhabditida</taxon>
        <taxon>Tylenchina</taxon>
        <taxon>Panagrolaimomorpha</taxon>
        <taxon>Panagrolaimoidea</taxon>
        <taxon>Panagrolaimidae</taxon>
        <taxon>Panagrolaimus</taxon>
    </lineage>
</organism>
<comment type="subcellular location">
    <subcellularLocation>
        <location evidence="1">Endosome</location>
    </subcellularLocation>
</comment>
<dbReference type="GO" id="GO:0032511">
    <property type="term" value="P:late endosome to vacuole transport via multivesicular body sorting pathway"/>
    <property type="evidence" value="ECO:0007669"/>
    <property type="project" value="TreeGrafter"/>
</dbReference>
<dbReference type="GO" id="GO:0005771">
    <property type="term" value="C:multivesicular body"/>
    <property type="evidence" value="ECO:0007669"/>
    <property type="project" value="TreeGrafter"/>
</dbReference>
<reference evidence="6" key="1">
    <citation type="submission" date="2022-11" db="UniProtKB">
        <authorList>
            <consortium name="WormBaseParasite"/>
        </authorList>
    </citation>
    <scope>IDENTIFICATION</scope>
</reference>
<evidence type="ECO:0000256" key="4">
    <source>
        <dbReference type="SAM" id="Coils"/>
    </source>
</evidence>
<dbReference type="Gene3D" id="1.10.287.1060">
    <property type="entry name" value="ESAT-6-like"/>
    <property type="match status" value="1"/>
</dbReference>
<evidence type="ECO:0000256" key="1">
    <source>
        <dbReference type="ARBA" id="ARBA00004177"/>
    </source>
</evidence>
<evidence type="ECO:0000256" key="3">
    <source>
        <dbReference type="ARBA" id="ARBA00022753"/>
    </source>
</evidence>
<sequence>MTSMLKKLFSSKKKVAQISSKETITQLRDKEEELLRKQECLENQIQEQLKIAKENSSSNKRVALQALKRKKNLEKQQQQIDGVLQTLEYQKSTLENASINAEILDVLASTSKSLKVAHKGMDIDTVQDIMEEIGEQHEIGNQIAESISKQNPLNIDENELLAELEELNEETLKIEARKLPPKINEQLLIEEEDDVIIHVRSKEKKGKLIAQMA</sequence>
<protein>
    <submittedName>
        <fullName evidence="6">Uncharacterized protein</fullName>
    </submittedName>
</protein>
<dbReference type="Proteomes" id="UP000887578">
    <property type="component" value="Unplaced"/>
</dbReference>
<proteinExistence type="inferred from homology"/>
<accession>A0A914QUG7</accession>
<keyword evidence="3" id="KW-0967">Endosome</keyword>
<dbReference type="WBParaSite" id="PDA_v2.g7772.t1">
    <property type="protein sequence ID" value="PDA_v2.g7772.t1"/>
    <property type="gene ID" value="PDA_v2.g7772"/>
</dbReference>
<dbReference type="PANTHER" id="PTHR22761">
    <property type="entry name" value="CHARGED MULTIVESICULAR BODY PROTEIN"/>
    <property type="match status" value="1"/>
</dbReference>
<dbReference type="Pfam" id="PF03357">
    <property type="entry name" value="Snf7"/>
    <property type="match status" value="1"/>
</dbReference>
<dbReference type="GO" id="GO:0009898">
    <property type="term" value="C:cytoplasmic side of plasma membrane"/>
    <property type="evidence" value="ECO:0007669"/>
    <property type="project" value="TreeGrafter"/>
</dbReference>
<feature type="coiled-coil region" evidence="4">
    <location>
        <begin position="24"/>
        <end position="55"/>
    </location>
</feature>
<keyword evidence="4" id="KW-0175">Coiled coil</keyword>
<evidence type="ECO:0000256" key="2">
    <source>
        <dbReference type="ARBA" id="ARBA00006190"/>
    </source>
</evidence>
<dbReference type="InterPro" id="IPR005024">
    <property type="entry name" value="Snf7_fam"/>
</dbReference>
<name>A0A914QUG7_9BILA</name>
<dbReference type="Gene3D" id="6.10.250.1710">
    <property type="match status" value="1"/>
</dbReference>
<dbReference type="GO" id="GO:0006900">
    <property type="term" value="P:vesicle budding from membrane"/>
    <property type="evidence" value="ECO:0007669"/>
    <property type="project" value="TreeGrafter"/>
</dbReference>
<dbReference type="PANTHER" id="PTHR22761:SF10">
    <property type="entry name" value="GH13992P"/>
    <property type="match status" value="1"/>
</dbReference>
<keyword evidence="5" id="KW-1185">Reference proteome</keyword>
<comment type="similarity">
    <text evidence="2">Belongs to the SNF7 family.</text>
</comment>
<dbReference type="GO" id="GO:0000815">
    <property type="term" value="C:ESCRT III complex"/>
    <property type="evidence" value="ECO:0007669"/>
    <property type="project" value="TreeGrafter"/>
</dbReference>
<evidence type="ECO:0000313" key="6">
    <source>
        <dbReference type="WBParaSite" id="PDA_v2.g7772.t1"/>
    </source>
</evidence>